<protein>
    <submittedName>
        <fullName evidence="1">Pilus assembly protein PilM</fullName>
    </submittedName>
</protein>
<keyword evidence="1" id="KW-0614">Plasmid</keyword>
<dbReference type="Gene3D" id="3.30.450.360">
    <property type="match status" value="1"/>
</dbReference>
<dbReference type="AlphaFoldDB" id="A0A2D3TGC6"/>
<sequence>MGYFILSFLLVTLSLSEFYQQQSADHLNRTEIATTRTQQAIETVHYINAINDYLYRHPDALKKPNEVVLTAAQIGISPHSSIQHVIASERVFVWQPFSPGLMAALKTQTRDSALLGSVKNHRLFDHSGRDMQVVVPERIPDGAMVYLN</sequence>
<organism evidence="1 2">
    <name type="scientific">Candidatus Williamhamiltonella defendens</name>
    <dbReference type="NCBI Taxonomy" id="138072"/>
    <lineage>
        <taxon>Bacteria</taxon>
        <taxon>Pseudomonadati</taxon>
        <taxon>Pseudomonadota</taxon>
        <taxon>Gammaproteobacteria</taxon>
        <taxon>Enterobacterales</taxon>
        <taxon>Enterobacteriaceae</taxon>
        <taxon>aphid secondary symbionts</taxon>
        <taxon>Candidatus Williamhamiltonella</taxon>
    </lineage>
</organism>
<proteinExistence type="predicted"/>
<accession>A0A2D3TGC6</accession>
<name>A0A2D3TGC6_9ENTR</name>
<geneLocation type="plasmid" evidence="2">
    <name>phdza17.2</name>
</geneLocation>
<reference evidence="2" key="2">
    <citation type="submission" date="2017-11" db="EMBL/GenBank/DDBJ databases">
        <title>PacBio sequencing of new strain of the secondary endosymbiont Candidatus Hamiltonella defensa.</title>
        <authorList>
            <person name="Strand M.R."/>
            <person name="Oliver K."/>
        </authorList>
    </citation>
    <scope>NUCLEOTIDE SEQUENCE [LARGE SCALE GENOMIC DNA]</scope>
    <source>
        <strain evidence="2">ZA17</strain>
        <plasmid evidence="2">phdza17.2</plasmid>
    </source>
</reference>
<gene>
    <name evidence="1" type="ORF">BJP43_10700</name>
</gene>
<evidence type="ECO:0000313" key="1">
    <source>
        <dbReference type="EMBL" id="ATW34860.1"/>
    </source>
</evidence>
<dbReference type="Proteomes" id="UP000229055">
    <property type="component" value="Plasmid pHDZA17.2"/>
</dbReference>
<evidence type="ECO:0000313" key="2">
    <source>
        <dbReference type="Proteomes" id="UP000229055"/>
    </source>
</evidence>
<dbReference type="InterPro" id="IPR009987">
    <property type="entry name" value="IM_PilM"/>
</dbReference>
<dbReference type="RefSeq" id="WP_100097246.1">
    <property type="nucleotide sequence ID" value="NZ_CP017615.1"/>
</dbReference>
<dbReference type="Pfam" id="PF07419">
    <property type="entry name" value="PilM"/>
    <property type="match status" value="1"/>
</dbReference>
<dbReference type="EMBL" id="CP017615">
    <property type="protein sequence ID" value="ATW34860.1"/>
    <property type="molecule type" value="Genomic_DNA"/>
</dbReference>
<reference evidence="2" key="1">
    <citation type="submission" date="2016-10" db="EMBL/GenBank/DDBJ databases">
        <authorList>
            <person name="Chevignon G."/>
        </authorList>
    </citation>
    <scope>NUCLEOTIDE SEQUENCE [LARGE SCALE GENOMIC DNA]</scope>
    <source>
        <strain evidence="2">ZA17</strain>
        <plasmid evidence="2">phdza17.2</plasmid>
    </source>
</reference>